<dbReference type="Proteomes" id="UP000478052">
    <property type="component" value="Unassembled WGS sequence"/>
</dbReference>
<name>A0A6G0Z9C5_APHCR</name>
<dbReference type="EMBL" id="VUJU01000968">
    <property type="protein sequence ID" value="KAF0767435.1"/>
    <property type="molecule type" value="Genomic_DNA"/>
</dbReference>
<evidence type="ECO:0000313" key="2">
    <source>
        <dbReference type="Proteomes" id="UP000478052"/>
    </source>
</evidence>
<accession>A0A6G0Z9C5</accession>
<gene>
    <name evidence="1" type="ORF">FWK35_00008451</name>
</gene>
<dbReference type="OrthoDB" id="6621833at2759"/>
<reference evidence="1 2" key="1">
    <citation type="submission" date="2019-08" db="EMBL/GenBank/DDBJ databases">
        <title>Whole genome of Aphis craccivora.</title>
        <authorList>
            <person name="Voronova N.V."/>
            <person name="Shulinski R.S."/>
            <person name="Bandarenka Y.V."/>
            <person name="Zhorov D.G."/>
            <person name="Warner D."/>
        </authorList>
    </citation>
    <scope>NUCLEOTIDE SEQUENCE [LARGE SCALE GENOMIC DNA]</scope>
    <source>
        <strain evidence="1">180601</strain>
        <tissue evidence="1">Whole Body</tissue>
    </source>
</reference>
<sequence>MANEAVTPTTSTIINKIPNKDLTYEAHKRIIKTWQNHWDSIPASNKLRNIKKTVPKWAYLENASRREQIIINRSRIGRSHFIHSYLITKESPPRVTHSTPTLQWHTHY</sequence>
<protein>
    <submittedName>
        <fullName evidence="1">RNase H domain-containing protein</fullName>
    </submittedName>
</protein>
<comment type="caution">
    <text evidence="1">The sequence shown here is derived from an EMBL/GenBank/DDBJ whole genome shotgun (WGS) entry which is preliminary data.</text>
</comment>
<organism evidence="1 2">
    <name type="scientific">Aphis craccivora</name>
    <name type="common">Cowpea aphid</name>
    <dbReference type="NCBI Taxonomy" id="307492"/>
    <lineage>
        <taxon>Eukaryota</taxon>
        <taxon>Metazoa</taxon>
        <taxon>Ecdysozoa</taxon>
        <taxon>Arthropoda</taxon>
        <taxon>Hexapoda</taxon>
        <taxon>Insecta</taxon>
        <taxon>Pterygota</taxon>
        <taxon>Neoptera</taxon>
        <taxon>Paraneoptera</taxon>
        <taxon>Hemiptera</taxon>
        <taxon>Sternorrhyncha</taxon>
        <taxon>Aphidomorpha</taxon>
        <taxon>Aphidoidea</taxon>
        <taxon>Aphididae</taxon>
        <taxon>Aphidini</taxon>
        <taxon>Aphis</taxon>
        <taxon>Aphis</taxon>
    </lineage>
</organism>
<keyword evidence="2" id="KW-1185">Reference proteome</keyword>
<proteinExistence type="predicted"/>
<evidence type="ECO:0000313" key="1">
    <source>
        <dbReference type="EMBL" id="KAF0767435.1"/>
    </source>
</evidence>
<dbReference type="AlphaFoldDB" id="A0A6G0Z9C5"/>